<dbReference type="EMBL" id="CACVAU010000044">
    <property type="protein sequence ID" value="CAA6814275.1"/>
    <property type="molecule type" value="Genomic_DNA"/>
</dbReference>
<protein>
    <submittedName>
        <fullName evidence="1">Uncharacterized protein</fullName>
    </submittedName>
</protein>
<proteinExistence type="predicted"/>
<organism evidence="1">
    <name type="scientific">uncultured Sulfurovum sp</name>
    <dbReference type="NCBI Taxonomy" id="269237"/>
    <lineage>
        <taxon>Bacteria</taxon>
        <taxon>Pseudomonadati</taxon>
        <taxon>Campylobacterota</taxon>
        <taxon>Epsilonproteobacteria</taxon>
        <taxon>Campylobacterales</taxon>
        <taxon>Sulfurovaceae</taxon>
        <taxon>Sulfurovum</taxon>
        <taxon>environmental samples</taxon>
    </lineage>
</organism>
<sequence>MYFSMKGFKMPKYEQLKEAIEASETLSSEEKTQSVQHIEEWVTEDRAFGLIYDELVELNIAFKEIFRELGLV</sequence>
<name>A0A6S6TH13_9BACT</name>
<gene>
    <name evidence="1" type="ORF">HELGO_WM4237</name>
</gene>
<evidence type="ECO:0000313" key="1">
    <source>
        <dbReference type="EMBL" id="CAA6814275.1"/>
    </source>
</evidence>
<accession>A0A6S6TH13</accession>
<dbReference type="AlphaFoldDB" id="A0A6S6TH13"/>
<reference evidence="1" key="1">
    <citation type="submission" date="2020-01" db="EMBL/GenBank/DDBJ databases">
        <authorList>
            <person name="Meier V. D."/>
            <person name="Meier V D."/>
        </authorList>
    </citation>
    <scope>NUCLEOTIDE SEQUENCE</scope>
    <source>
        <strain evidence="1">HLG_WM_MAG_05</strain>
    </source>
</reference>